<dbReference type="Proteomes" id="UP000039370">
    <property type="component" value="Unassembled WGS sequence"/>
</dbReference>
<dbReference type="AlphaFoldDB" id="A0A0B7IP37"/>
<accession>A0A0B7IP37</accession>
<evidence type="ECO:0000313" key="2">
    <source>
        <dbReference type="Proteomes" id="UP000039370"/>
    </source>
</evidence>
<reference evidence="2" key="1">
    <citation type="submission" date="2015-01" db="EMBL/GenBank/DDBJ databases">
        <authorList>
            <person name="MANFREDI Pablo"/>
        </authorList>
    </citation>
    <scope>NUCLEOTIDE SEQUENCE [LARGE SCALE GENOMIC DNA]</scope>
    <source>
        <strain evidence="2">Cc11</strain>
    </source>
</reference>
<dbReference type="EMBL" id="CDOK01000162">
    <property type="protein sequence ID" value="CEN52364.1"/>
    <property type="molecule type" value="Genomic_DNA"/>
</dbReference>
<gene>
    <name evidence="1" type="ORF">CCAN11_2440048</name>
</gene>
<sequence>MERSVKWELVSSNKNIKKVTLSKGESLEKVHAQMQDLFIENLNKTTVLISNGLENP</sequence>
<organism evidence="1 2">
    <name type="scientific">Capnocytophaga canimorsus</name>
    <dbReference type="NCBI Taxonomy" id="28188"/>
    <lineage>
        <taxon>Bacteria</taxon>
        <taxon>Pseudomonadati</taxon>
        <taxon>Bacteroidota</taxon>
        <taxon>Flavobacteriia</taxon>
        <taxon>Flavobacteriales</taxon>
        <taxon>Flavobacteriaceae</taxon>
        <taxon>Capnocytophaga</taxon>
    </lineage>
</organism>
<proteinExistence type="predicted"/>
<protein>
    <submittedName>
        <fullName evidence="1">Uncharacterized protein</fullName>
    </submittedName>
</protein>
<name>A0A0B7IP37_9FLAO</name>
<evidence type="ECO:0000313" key="1">
    <source>
        <dbReference type="EMBL" id="CEN52364.1"/>
    </source>
</evidence>